<sequence>MGSVMEYEKFGELIQCYRNVSMTQQEFAKEAGVDYESVIAIEEGEMPLEHAVLKSLITYCVSQWRK</sequence>
<evidence type="ECO:0000313" key="1">
    <source>
        <dbReference type="EMBL" id="MCY9762417.1"/>
    </source>
</evidence>
<accession>A0ABT4H173</accession>
<evidence type="ECO:0008006" key="3">
    <source>
        <dbReference type="Google" id="ProtNLM"/>
    </source>
</evidence>
<dbReference type="InterPro" id="IPR010982">
    <property type="entry name" value="Lambda_DNA-bd_dom_sf"/>
</dbReference>
<keyword evidence="2" id="KW-1185">Reference proteome</keyword>
<dbReference type="RefSeq" id="WP_005550970.1">
    <property type="nucleotide sequence ID" value="NZ_JAKOBS010000004.1"/>
</dbReference>
<reference evidence="1 2" key="1">
    <citation type="submission" date="2022-05" db="EMBL/GenBank/DDBJ databases">
        <title>Genome Sequencing of Bee-Associated Microbes.</title>
        <authorList>
            <person name="Dunlap C."/>
        </authorList>
    </citation>
    <scope>NUCLEOTIDE SEQUENCE [LARGE SCALE GENOMIC DNA]</scope>
    <source>
        <strain evidence="1 2">NRRL B-04010</strain>
    </source>
</reference>
<dbReference type="Proteomes" id="UP001527181">
    <property type="component" value="Unassembled WGS sequence"/>
</dbReference>
<organism evidence="1 2">
    <name type="scientific">Paenibacillus alvei</name>
    <name type="common">Bacillus alvei</name>
    <dbReference type="NCBI Taxonomy" id="44250"/>
    <lineage>
        <taxon>Bacteria</taxon>
        <taxon>Bacillati</taxon>
        <taxon>Bacillota</taxon>
        <taxon>Bacilli</taxon>
        <taxon>Bacillales</taxon>
        <taxon>Paenibacillaceae</taxon>
        <taxon>Paenibacillus</taxon>
    </lineage>
</organism>
<evidence type="ECO:0000313" key="2">
    <source>
        <dbReference type="Proteomes" id="UP001527181"/>
    </source>
</evidence>
<proteinExistence type="predicted"/>
<dbReference type="SUPFAM" id="SSF47413">
    <property type="entry name" value="lambda repressor-like DNA-binding domains"/>
    <property type="match status" value="1"/>
</dbReference>
<comment type="caution">
    <text evidence="1">The sequence shown here is derived from an EMBL/GenBank/DDBJ whole genome shotgun (WGS) entry which is preliminary data.</text>
</comment>
<dbReference type="GeneID" id="94491519"/>
<gene>
    <name evidence="1" type="ORF">M5X12_17755</name>
</gene>
<protein>
    <recommendedName>
        <fullName evidence="3">HTH cro/C1-type domain-containing protein</fullName>
    </recommendedName>
</protein>
<dbReference type="EMBL" id="JAMDNP010000034">
    <property type="protein sequence ID" value="MCY9762417.1"/>
    <property type="molecule type" value="Genomic_DNA"/>
</dbReference>
<name>A0ABT4H173_PAEAL</name>